<dbReference type="InterPro" id="IPR058251">
    <property type="entry name" value="zf_Tbcl_3"/>
</dbReference>
<feature type="compositionally biased region" description="Pro residues" evidence="1">
    <location>
        <begin position="32"/>
        <end position="44"/>
    </location>
</feature>
<dbReference type="EMBL" id="WNKQ01000006">
    <property type="protein sequence ID" value="KAF5850579.1"/>
    <property type="molecule type" value="Genomic_DNA"/>
</dbReference>
<protein>
    <recommendedName>
        <fullName evidence="6">F-box domain-containing protein</fullName>
    </recommendedName>
</protein>
<dbReference type="Pfam" id="PF26648">
    <property type="entry name" value="zf_Tbcl_4"/>
    <property type="match status" value="1"/>
</dbReference>
<dbReference type="AlphaFoldDB" id="A0A8H5ZLW6"/>
<feature type="domain" description="Probable treble clef zinc finger" evidence="2">
    <location>
        <begin position="54"/>
        <end position="97"/>
    </location>
</feature>
<evidence type="ECO:0000259" key="3">
    <source>
        <dbReference type="Pfam" id="PF26648"/>
    </source>
</evidence>
<evidence type="ECO:0000313" key="4">
    <source>
        <dbReference type="EMBL" id="KAF5850579.1"/>
    </source>
</evidence>
<sequence length="832" mass="95146">MAATTAPSNHTTTITTKAENSPQPHLPSIGVAPPPMEPPLPPLPPLNPKDPENYLKRCSGYCKKTNLRCSAAIGKKAQKDTRPTYLPTCALHRDQQSLAGWCQFTSSDGRRCARLFRWSPPHFELCDHHRGHPSTPCYFLKQLPLELRHEVYRYLIPTEPIDSSTAAVHDRSSQEPDQRASRLSVLSYPSPMRATRVLRSKFPMRLLDLLSVSRQVHDEVKDRLFSTVTFKIDIRKDGTFMCGRRLLEPKRADGSSHFLFDEADHAKRKFLKCFDWASAKNYAVDILLENCPIANPHHVSNTANMTMRSRWDEEVEIYDIRDYISVVVSGILAKAKNLYKFQVRLCLADFVWQQEQILSNSKLLFSPFERLRNVRQPTLGGVFTGRPDSNSMYPIERATSRYPIAPGTGCIQSALPAYYELCSVPSLPTDNPVLLPGIPAFDAYATEWRRQISSKATANVLQEPLIRKMFTEFRNFYTEFANHVPDITLKSGRHTFLHRARVAREQEDVIAFRTIRAELLDYWTMHLDDQERKKRTMETRIAKFLQSDKYPSHVWEEQIPAQSPDPMPTQISKSPVALDTEIMARDGIPMTGNLIRRSCPPPPYRQMNQQPGQQNPCVNPRLINEMSEQYASMKRRQLQQRFLQQQALQQQLIRQQMQLARLEKEEQYSPAAIMLQQRDYLLKRKAADEMNKIYQQANFGNKRDEDETNLLRRNSDSSHSSQEAPPYAMPSYNKPNATEGPSICAEPLETSQRANDIVSFSSVIGDGEPGPSTKRCRTDSGYDGQHRPLPTEDNMEEVKHQGQVRATWSASSFEYDADAMQQPFTGKGKERV</sequence>
<organism evidence="4 5">
    <name type="scientific">Cochliobolus sativus</name>
    <name type="common">Common root rot and spot blotch fungus</name>
    <name type="synonym">Bipolaris sorokiniana</name>
    <dbReference type="NCBI Taxonomy" id="45130"/>
    <lineage>
        <taxon>Eukaryota</taxon>
        <taxon>Fungi</taxon>
        <taxon>Dikarya</taxon>
        <taxon>Ascomycota</taxon>
        <taxon>Pezizomycotina</taxon>
        <taxon>Dothideomycetes</taxon>
        <taxon>Pleosporomycetidae</taxon>
        <taxon>Pleosporales</taxon>
        <taxon>Pleosporineae</taxon>
        <taxon>Pleosporaceae</taxon>
        <taxon>Bipolaris</taxon>
    </lineage>
</organism>
<accession>A0A8H5ZLW6</accession>
<gene>
    <name evidence="4" type="ORF">GGP41_010188</name>
</gene>
<feature type="domain" description="Probable treble clef zinc finger fungi" evidence="3">
    <location>
        <begin position="99"/>
        <end position="133"/>
    </location>
</feature>
<evidence type="ECO:0000256" key="1">
    <source>
        <dbReference type="SAM" id="MobiDB-lite"/>
    </source>
</evidence>
<evidence type="ECO:0008006" key="6">
    <source>
        <dbReference type="Google" id="ProtNLM"/>
    </source>
</evidence>
<comment type="caution">
    <text evidence="4">The sequence shown here is derived from an EMBL/GenBank/DDBJ whole genome shotgun (WGS) entry which is preliminary data.</text>
</comment>
<dbReference type="InterPro" id="IPR058252">
    <property type="entry name" value="zf_Tbcl_4"/>
</dbReference>
<reference evidence="4" key="1">
    <citation type="submission" date="2019-11" db="EMBL/GenBank/DDBJ databases">
        <title>Bipolaris sorokiniana Genome sequencing.</title>
        <authorList>
            <person name="Wang H."/>
        </authorList>
    </citation>
    <scope>NUCLEOTIDE SEQUENCE</scope>
</reference>
<feature type="region of interest" description="Disordered" evidence="1">
    <location>
        <begin position="712"/>
        <end position="743"/>
    </location>
</feature>
<dbReference type="Proteomes" id="UP000624244">
    <property type="component" value="Unassembled WGS sequence"/>
</dbReference>
<name>A0A8H5ZLW6_COCSA</name>
<feature type="compositionally biased region" description="Basic and acidic residues" evidence="1">
    <location>
        <begin position="776"/>
        <end position="800"/>
    </location>
</feature>
<feature type="region of interest" description="Disordered" evidence="1">
    <location>
        <begin position="761"/>
        <end position="804"/>
    </location>
</feature>
<evidence type="ECO:0000259" key="2">
    <source>
        <dbReference type="Pfam" id="PF26647"/>
    </source>
</evidence>
<dbReference type="Pfam" id="PF26647">
    <property type="entry name" value="zf_Tbcl_3"/>
    <property type="match status" value="1"/>
</dbReference>
<feature type="region of interest" description="Disordered" evidence="1">
    <location>
        <begin position="1"/>
        <end position="44"/>
    </location>
</feature>
<evidence type="ECO:0000313" key="5">
    <source>
        <dbReference type="Proteomes" id="UP000624244"/>
    </source>
</evidence>
<feature type="compositionally biased region" description="Polar residues" evidence="1">
    <location>
        <begin position="1"/>
        <end position="23"/>
    </location>
</feature>
<proteinExistence type="predicted"/>